<name>A0A1S9PAN5_9SPHI</name>
<accession>A0A1S9PAN5</accession>
<dbReference type="STRING" id="1792845.BC343_10300"/>
<sequence length="146" mass="15515">MLINTNNMLKKITFLLCLTTTGFTACTNKKNSCDASQMCTEEFRSISVRFQDKAGSTVAVKDIVVTNLRTNTAIVAKGVIDPGFSPDLHTIATDSNKSDFSAEGDNVKVTATSVADSKTATATLKISGGCNCHISKLSGPEIIVFE</sequence>
<evidence type="ECO:0000313" key="2">
    <source>
        <dbReference type="Proteomes" id="UP000189739"/>
    </source>
</evidence>
<dbReference type="Proteomes" id="UP000189739">
    <property type="component" value="Unassembled WGS sequence"/>
</dbReference>
<dbReference type="EMBL" id="MBTF01000034">
    <property type="protein sequence ID" value="OOQ58044.1"/>
    <property type="molecule type" value="Genomic_DNA"/>
</dbReference>
<gene>
    <name evidence="1" type="ORF">BC343_10300</name>
</gene>
<dbReference type="AlphaFoldDB" id="A0A1S9PAN5"/>
<proteinExistence type="predicted"/>
<comment type="caution">
    <text evidence="1">The sequence shown here is derived from an EMBL/GenBank/DDBJ whole genome shotgun (WGS) entry which is preliminary data.</text>
</comment>
<keyword evidence="2" id="KW-1185">Reference proteome</keyword>
<evidence type="ECO:0000313" key="1">
    <source>
        <dbReference type="EMBL" id="OOQ58044.1"/>
    </source>
</evidence>
<reference evidence="1 2" key="1">
    <citation type="submission" date="2016-07" db="EMBL/GenBank/DDBJ databases">
        <title>Genomic analysis of zinc-resistant bacterium Mucilaginibacter pedocola TBZ30.</title>
        <authorList>
            <person name="Huang J."/>
            <person name="Tang J."/>
        </authorList>
    </citation>
    <scope>NUCLEOTIDE SEQUENCE [LARGE SCALE GENOMIC DNA]</scope>
    <source>
        <strain evidence="1 2">TBZ30</strain>
    </source>
</reference>
<protein>
    <submittedName>
        <fullName evidence="1">Uncharacterized protein</fullName>
    </submittedName>
</protein>
<organism evidence="1 2">
    <name type="scientific">Mucilaginibacter pedocola</name>
    <dbReference type="NCBI Taxonomy" id="1792845"/>
    <lineage>
        <taxon>Bacteria</taxon>
        <taxon>Pseudomonadati</taxon>
        <taxon>Bacteroidota</taxon>
        <taxon>Sphingobacteriia</taxon>
        <taxon>Sphingobacteriales</taxon>
        <taxon>Sphingobacteriaceae</taxon>
        <taxon>Mucilaginibacter</taxon>
    </lineage>
</organism>